<reference evidence="2" key="1">
    <citation type="journal article" date="2012" name="Nature">
        <title>The tomato genome sequence provides insights into fleshy fruit evolution.</title>
        <authorList>
            <consortium name="Tomato Genome Consortium"/>
        </authorList>
    </citation>
    <scope>NUCLEOTIDE SEQUENCE [LARGE SCALE GENOMIC DNA]</scope>
    <source>
        <strain evidence="2">cv. Heinz 1706</strain>
    </source>
</reference>
<organism evidence="2">
    <name type="scientific">Solanum lycopersicum</name>
    <name type="common">Tomato</name>
    <name type="synonym">Lycopersicon esculentum</name>
    <dbReference type="NCBI Taxonomy" id="4081"/>
    <lineage>
        <taxon>Eukaryota</taxon>
        <taxon>Viridiplantae</taxon>
        <taxon>Streptophyta</taxon>
        <taxon>Embryophyta</taxon>
        <taxon>Tracheophyta</taxon>
        <taxon>Spermatophyta</taxon>
        <taxon>Magnoliopsida</taxon>
        <taxon>eudicotyledons</taxon>
        <taxon>Gunneridae</taxon>
        <taxon>Pentapetalae</taxon>
        <taxon>asterids</taxon>
        <taxon>lamiids</taxon>
        <taxon>Solanales</taxon>
        <taxon>Solanaceae</taxon>
        <taxon>Solanoideae</taxon>
        <taxon>Solaneae</taxon>
        <taxon>Solanum</taxon>
        <taxon>Solanum subgen. Lycopersicon</taxon>
    </lineage>
</organism>
<keyword evidence="3" id="KW-1185">Reference proteome</keyword>
<accession>A0A494G8F0</accession>
<proteinExistence type="predicted"/>
<evidence type="ECO:0000313" key="2">
    <source>
        <dbReference type="EnsemblPlants" id="Solyc00g006650.1.1.1.CDS"/>
    </source>
</evidence>
<dbReference type="EnsemblPlants" id="Solyc00g006650.1.1">
    <property type="protein sequence ID" value="Solyc00g006650.1.1.1.CDS"/>
    <property type="gene ID" value="Solyc00g006650.1"/>
</dbReference>
<dbReference type="PaxDb" id="4081-Solyc00g006650.1.1"/>
<name>A0A494G8F0_SOLLC</name>
<dbReference type="InParanoid" id="A0A494G8F0"/>
<evidence type="ECO:0000256" key="1">
    <source>
        <dbReference type="SAM" id="MobiDB-lite"/>
    </source>
</evidence>
<dbReference type="AlphaFoldDB" id="A0A494G8F0"/>
<dbReference type="Proteomes" id="UP000004994">
    <property type="component" value="Unassembled WGS sequence"/>
</dbReference>
<reference evidence="2" key="2">
    <citation type="submission" date="2019-04" db="UniProtKB">
        <authorList>
            <consortium name="EnsemblPlants"/>
        </authorList>
    </citation>
    <scope>IDENTIFICATION</scope>
    <source>
        <strain evidence="2">cv. Heinz 1706</strain>
    </source>
</reference>
<dbReference type="PANTHER" id="PTHR33187:SF11">
    <property type="entry name" value="AMINOTRANSFERASE-LIKE PLANT MOBILE DOMAIN-CONTAINING PROTEIN"/>
    <property type="match status" value="1"/>
</dbReference>
<evidence type="ECO:0000313" key="3">
    <source>
        <dbReference type="Proteomes" id="UP000004994"/>
    </source>
</evidence>
<dbReference type="PANTHER" id="PTHR33187">
    <property type="entry name" value="WU:FI09B08"/>
    <property type="match status" value="1"/>
</dbReference>
<feature type="region of interest" description="Disordered" evidence="1">
    <location>
        <begin position="32"/>
        <end position="52"/>
    </location>
</feature>
<sequence length="52" mass="5656">MTSGMACHHCLWTAHTVERCRARNAIIAFGMHPRSDDIGRGMPSPPLGNTHG</sequence>
<protein>
    <submittedName>
        <fullName evidence="2">Uncharacterized protein</fullName>
    </submittedName>
</protein>
<dbReference type="Gramene" id="Solyc00g006650.1.1">
    <property type="protein sequence ID" value="Solyc00g006650.1.1.1.CDS"/>
    <property type="gene ID" value="Solyc00g006650.1"/>
</dbReference>